<dbReference type="GO" id="GO:0016747">
    <property type="term" value="F:acyltransferase activity, transferring groups other than amino-acyl groups"/>
    <property type="evidence" value="ECO:0007669"/>
    <property type="project" value="InterPro"/>
</dbReference>
<dbReference type="InterPro" id="IPR000182">
    <property type="entry name" value="GNAT_dom"/>
</dbReference>
<dbReference type="Gene3D" id="3.40.630.30">
    <property type="match status" value="1"/>
</dbReference>
<dbReference type="KEGG" id="phc:BBI08_03965"/>
<dbReference type="SUPFAM" id="SSF55729">
    <property type="entry name" value="Acyl-CoA N-acyltransferases (Nat)"/>
    <property type="match status" value="1"/>
</dbReference>
<reference evidence="5" key="1">
    <citation type="submission" date="2016-07" db="EMBL/GenBank/DDBJ databases">
        <authorList>
            <person name="See-Too W.S."/>
        </authorList>
    </citation>
    <scope>NUCLEOTIDE SEQUENCE [LARGE SCALE GENOMIC DNA]</scope>
    <source>
        <strain evidence="5">DSM 24743</strain>
    </source>
</reference>
<feature type="domain" description="N-acetyltransferase" evidence="3">
    <location>
        <begin position="3"/>
        <end position="171"/>
    </location>
</feature>
<evidence type="ECO:0000313" key="5">
    <source>
        <dbReference type="Proteomes" id="UP000092687"/>
    </source>
</evidence>
<dbReference type="RefSeq" id="WP_065527963.1">
    <property type="nucleotide sequence ID" value="NZ_CP016537.2"/>
</dbReference>
<dbReference type="PANTHER" id="PTHR43420">
    <property type="entry name" value="ACETYLTRANSFERASE"/>
    <property type="match status" value="1"/>
</dbReference>
<name>A0A1C7DNV2_9BACL</name>
<organism evidence="4 5">
    <name type="scientific">Planococcus halocryophilus</name>
    <dbReference type="NCBI Taxonomy" id="1215089"/>
    <lineage>
        <taxon>Bacteria</taxon>
        <taxon>Bacillati</taxon>
        <taxon>Bacillota</taxon>
        <taxon>Bacilli</taxon>
        <taxon>Bacillales</taxon>
        <taxon>Caryophanaceae</taxon>
        <taxon>Planococcus</taxon>
    </lineage>
</organism>
<dbReference type="Pfam" id="PF00583">
    <property type="entry name" value="Acetyltransf_1"/>
    <property type="match status" value="1"/>
</dbReference>
<dbReference type="PANTHER" id="PTHR43420:SF47">
    <property type="entry name" value="N-ACETYLTRANSFERASE DOMAIN-CONTAINING PROTEIN"/>
    <property type="match status" value="1"/>
</dbReference>
<dbReference type="Proteomes" id="UP000092687">
    <property type="component" value="Chromosome"/>
</dbReference>
<keyword evidence="2" id="KW-0012">Acyltransferase</keyword>
<proteinExistence type="predicted"/>
<evidence type="ECO:0000256" key="2">
    <source>
        <dbReference type="ARBA" id="ARBA00023315"/>
    </source>
</evidence>
<evidence type="ECO:0000259" key="3">
    <source>
        <dbReference type="PROSITE" id="PS51186"/>
    </source>
</evidence>
<sequence>MTTIIRTCTEKDVIELQDISISTFNDTFKDQNSPDHLHAYLEKAYNLNKLKKELAHPSSQFFFIYFKDQLAGYLKVNTGNAQTEAMGEDSLEVERIYIKKLYQKLGLGKKLITKAMEVAQEFGKKKIWLGVWEENENAIRFYAKKGFVQNGSHSFFVGDDEQTDLIMVKFF</sequence>
<dbReference type="OrthoDB" id="7205533at2"/>
<dbReference type="AlphaFoldDB" id="A0A1C7DNV2"/>
<dbReference type="STRING" id="1215089.BBI08_03965"/>
<evidence type="ECO:0000256" key="1">
    <source>
        <dbReference type="ARBA" id="ARBA00022679"/>
    </source>
</evidence>
<dbReference type="CDD" id="cd04301">
    <property type="entry name" value="NAT_SF"/>
    <property type="match status" value="1"/>
</dbReference>
<keyword evidence="5" id="KW-1185">Reference proteome</keyword>
<protein>
    <submittedName>
        <fullName evidence="4">GNAT family N-acetyltransferase</fullName>
    </submittedName>
</protein>
<accession>A0A1C7DNV2</accession>
<dbReference type="PROSITE" id="PS51186">
    <property type="entry name" value="GNAT"/>
    <property type="match status" value="1"/>
</dbReference>
<reference evidence="5" key="2">
    <citation type="submission" date="2016-10" db="EMBL/GenBank/DDBJ databases">
        <authorList>
            <person name="See-Too W.S."/>
        </authorList>
    </citation>
    <scope>NUCLEOTIDE SEQUENCE [LARGE SCALE GENOMIC DNA]</scope>
    <source>
        <strain evidence="5">DSM 24743</strain>
    </source>
</reference>
<keyword evidence="1 4" id="KW-0808">Transferase</keyword>
<dbReference type="InterPro" id="IPR050680">
    <property type="entry name" value="YpeA/RimI_acetyltransf"/>
</dbReference>
<evidence type="ECO:0000313" key="4">
    <source>
        <dbReference type="EMBL" id="ANU13048.1"/>
    </source>
</evidence>
<dbReference type="InterPro" id="IPR016181">
    <property type="entry name" value="Acyl_CoA_acyltransferase"/>
</dbReference>
<gene>
    <name evidence="4" type="ORF">BBI08_03965</name>
</gene>
<dbReference type="EMBL" id="CP016537">
    <property type="protein sequence ID" value="ANU13048.1"/>
    <property type="molecule type" value="Genomic_DNA"/>
</dbReference>